<feature type="compositionally biased region" description="Basic and acidic residues" evidence="1">
    <location>
        <begin position="1"/>
        <end position="11"/>
    </location>
</feature>
<dbReference type="Pfam" id="PF00313">
    <property type="entry name" value="CSD"/>
    <property type="match status" value="2"/>
</dbReference>
<sequence>MNMRSEPRDDVEVTGASANEEDGVPVAGTLKWFDVTRGFGFLVPDEAQIGDVLVHFSVLQPLGRRSLPEGTRINAIAVRGERGYQAREILAVDTSTAVEPAPRVASRIDPATLVDEAGDWEPVSVKWFNRLKGYGFLVRDGAPGDIFVHMETLRRGDIADVMPEQRLRARVIDGNKGPMAVSVVRES</sequence>
<dbReference type="RefSeq" id="WP_088333506.1">
    <property type="nucleotide sequence ID" value="NZ_NBBJ01000002.1"/>
</dbReference>
<dbReference type="OrthoDB" id="9791685at2"/>
<dbReference type="GO" id="GO:0003676">
    <property type="term" value="F:nucleic acid binding"/>
    <property type="evidence" value="ECO:0007669"/>
    <property type="project" value="InterPro"/>
</dbReference>
<evidence type="ECO:0000313" key="4">
    <source>
        <dbReference type="Proteomes" id="UP000197783"/>
    </source>
</evidence>
<dbReference type="GO" id="GO:0005829">
    <property type="term" value="C:cytosol"/>
    <property type="evidence" value="ECO:0007669"/>
    <property type="project" value="UniProtKB-ARBA"/>
</dbReference>
<feature type="region of interest" description="Disordered" evidence="1">
    <location>
        <begin position="1"/>
        <end position="22"/>
    </location>
</feature>
<dbReference type="SUPFAM" id="SSF50249">
    <property type="entry name" value="Nucleic acid-binding proteins"/>
    <property type="match status" value="2"/>
</dbReference>
<feature type="domain" description="CSD" evidence="2">
    <location>
        <begin position="120"/>
        <end position="185"/>
    </location>
</feature>
<dbReference type="InterPro" id="IPR011129">
    <property type="entry name" value="CSD"/>
</dbReference>
<reference evidence="3 4" key="1">
    <citation type="submission" date="2017-03" db="EMBL/GenBank/DDBJ databases">
        <title>Genome sequence of Sphingomonas mucosissima DSM 17494.</title>
        <authorList>
            <person name="Poehlein A."/>
            <person name="Wuebbeler J.H."/>
            <person name="Steinbuechel A."/>
            <person name="Daniel R."/>
        </authorList>
    </citation>
    <scope>NUCLEOTIDE SEQUENCE [LARGE SCALE GENOMIC DNA]</scope>
    <source>
        <strain evidence="3 4">DSM 17494</strain>
    </source>
</reference>
<evidence type="ECO:0000259" key="2">
    <source>
        <dbReference type="PROSITE" id="PS51857"/>
    </source>
</evidence>
<dbReference type="Proteomes" id="UP000197783">
    <property type="component" value="Unassembled WGS sequence"/>
</dbReference>
<comment type="caution">
    <text evidence="3">The sequence shown here is derived from an EMBL/GenBank/DDBJ whole genome shotgun (WGS) entry which is preliminary data.</text>
</comment>
<name>A0A245ZM47_9SPHN</name>
<dbReference type="CDD" id="cd04458">
    <property type="entry name" value="CSP_CDS"/>
    <property type="match status" value="2"/>
</dbReference>
<evidence type="ECO:0000313" key="3">
    <source>
        <dbReference type="EMBL" id="OWK30812.1"/>
    </source>
</evidence>
<dbReference type="InterPro" id="IPR002059">
    <property type="entry name" value="CSP_DNA-bd"/>
</dbReference>
<dbReference type="PANTHER" id="PTHR11544">
    <property type="entry name" value="COLD SHOCK DOMAIN CONTAINING PROTEINS"/>
    <property type="match status" value="1"/>
</dbReference>
<keyword evidence="4" id="KW-1185">Reference proteome</keyword>
<dbReference type="InterPro" id="IPR012340">
    <property type="entry name" value="NA-bd_OB-fold"/>
</dbReference>
<proteinExistence type="predicted"/>
<protein>
    <submittedName>
        <fullName evidence="3">Cold shock protein CapB</fullName>
    </submittedName>
</protein>
<dbReference type="AlphaFoldDB" id="A0A245ZM47"/>
<dbReference type="EMBL" id="NBBJ01000002">
    <property type="protein sequence ID" value="OWK30812.1"/>
    <property type="molecule type" value="Genomic_DNA"/>
</dbReference>
<dbReference type="PRINTS" id="PR00050">
    <property type="entry name" value="COLDSHOCK"/>
</dbReference>
<organism evidence="3 4">
    <name type="scientific">Sphingomonas mucosissima</name>
    <dbReference type="NCBI Taxonomy" id="370959"/>
    <lineage>
        <taxon>Bacteria</taxon>
        <taxon>Pseudomonadati</taxon>
        <taxon>Pseudomonadota</taxon>
        <taxon>Alphaproteobacteria</taxon>
        <taxon>Sphingomonadales</taxon>
        <taxon>Sphingomonadaceae</taxon>
        <taxon>Sphingomonas</taxon>
    </lineage>
</organism>
<dbReference type="Gene3D" id="2.40.50.140">
    <property type="entry name" value="Nucleic acid-binding proteins"/>
    <property type="match status" value="2"/>
</dbReference>
<dbReference type="InterPro" id="IPR050181">
    <property type="entry name" value="Cold_shock_domain"/>
</dbReference>
<dbReference type="PROSITE" id="PS51857">
    <property type="entry name" value="CSD_2"/>
    <property type="match status" value="2"/>
</dbReference>
<feature type="domain" description="CSD" evidence="2">
    <location>
        <begin position="25"/>
        <end position="91"/>
    </location>
</feature>
<gene>
    <name evidence="3" type="primary">capB</name>
    <name evidence="3" type="ORF">SPMU_18010</name>
</gene>
<accession>A0A245ZM47</accession>
<evidence type="ECO:0000256" key="1">
    <source>
        <dbReference type="SAM" id="MobiDB-lite"/>
    </source>
</evidence>
<dbReference type="SMART" id="SM00357">
    <property type="entry name" value="CSP"/>
    <property type="match status" value="2"/>
</dbReference>